<dbReference type="SUPFAM" id="SSF144284">
    <property type="entry name" value="Sec2 N-terminal region"/>
    <property type="match status" value="1"/>
</dbReference>
<keyword evidence="1" id="KW-0175">Coiled coil</keyword>
<evidence type="ECO:0000313" key="3">
    <source>
        <dbReference type="EnsemblMetazoa" id="PPA15774.1"/>
    </source>
</evidence>
<accession>A0A8R1YDK1</accession>
<proteinExistence type="inferred from homology"/>
<keyword evidence="4" id="KW-1185">Reference proteome</keyword>
<organism evidence="3 4">
    <name type="scientific">Pristionchus pacificus</name>
    <name type="common">Parasitic nematode worm</name>
    <dbReference type="NCBI Taxonomy" id="54126"/>
    <lineage>
        <taxon>Eukaryota</taxon>
        <taxon>Metazoa</taxon>
        <taxon>Ecdysozoa</taxon>
        <taxon>Nematoda</taxon>
        <taxon>Chromadorea</taxon>
        <taxon>Rhabditida</taxon>
        <taxon>Rhabditina</taxon>
        <taxon>Diplogasteromorpha</taxon>
        <taxon>Diplogasteroidea</taxon>
        <taxon>Neodiplogasteridae</taxon>
        <taxon>Pristionchus</taxon>
    </lineage>
</organism>
<sequence>MRRFATDKISKEHIIKNLKEELNTARMQLKEKDEKISCLSRMLQTADSDIHELTEKLFQEAYNMVNKEKAKVELSEKLQMESKMKVYVLQAEADALKLLISTSGVGFDLIQNSPSPLPHMKKQNRPFFGRLFGSSKPTSSSLTKPKSSSFIPSIVENESNYGLDKIATDKTEEIAAVGDFFTYLRYLSLGIIKTDLRDSYFEIVALRKNMTLARLGQGYNATYYEVAKQWVSCNSIMREVDLLLQQKRALKIPDKAKELNEIIHRGKIEAKKLLVDNTELQIELLTHYGEIKEVLDIVLAA</sequence>
<dbReference type="AlphaFoldDB" id="A0A2A6BD97"/>
<dbReference type="Pfam" id="PF25555">
    <property type="entry name" value="RAB3A-like_C"/>
    <property type="match status" value="1"/>
</dbReference>
<reference evidence="3" key="2">
    <citation type="submission" date="2022-06" db="UniProtKB">
        <authorList>
            <consortium name="EnsemblMetazoa"/>
        </authorList>
    </citation>
    <scope>IDENTIFICATION</scope>
    <source>
        <strain evidence="3">PS312</strain>
    </source>
</reference>
<name>A0A2A6BD97_PRIPA</name>
<dbReference type="Gene3D" id="1.20.5.4880">
    <property type="match status" value="1"/>
</dbReference>
<evidence type="ECO:0000313" key="4">
    <source>
        <dbReference type="Proteomes" id="UP000005239"/>
    </source>
</evidence>
<comment type="similarity">
    <text evidence="2">Belongs to the SEC2 family.</text>
</comment>
<accession>A0A2A6BD97</accession>
<gene>
    <name evidence="3" type="primary">WBGene00105328</name>
</gene>
<dbReference type="InterPro" id="IPR040351">
    <property type="entry name" value="RAB3IL/RAB3IP/Sec2"/>
</dbReference>
<dbReference type="PANTHER" id="PTHR14430:SF0">
    <property type="entry name" value="SEC2P DOMAIN-CONTAINING PROTEIN"/>
    <property type="match status" value="1"/>
</dbReference>
<dbReference type="EnsemblMetazoa" id="PPA15774.1">
    <property type="protein sequence ID" value="PPA15774.1"/>
    <property type="gene ID" value="WBGene00105328"/>
</dbReference>
<evidence type="ECO:0000256" key="1">
    <source>
        <dbReference type="ARBA" id="ARBA00023054"/>
    </source>
</evidence>
<dbReference type="OrthoDB" id="5560525at2759"/>
<protein>
    <submittedName>
        <fullName evidence="3">Uncharacterized protein</fullName>
    </submittedName>
</protein>
<evidence type="ECO:0000256" key="2">
    <source>
        <dbReference type="ARBA" id="ARBA00025794"/>
    </source>
</evidence>
<reference evidence="4" key="1">
    <citation type="journal article" date="2008" name="Nat. Genet.">
        <title>The Pristionchus pacificus genome provides a unique perspective on nematode lifestyle and parasitism.</title>
        <authorList>
            <person name="Dieterich C."/>
            <person name="Clifton S.W."/>
            <person name="Schuster L.N."/>
            <person name="Chinwalla A."/>
            <person name="Delehaunty K."/>
            <person name="Dinkelacker I."/>
            <person name="Fulton L."/>
            <person name="Fulton R."/>
            <person name="Godfrey J."/>
            <person name="Minx P."/>
            <person name="Mitreva M."/>
            <person name="Roeseler W."/>
            <person name="Tian H."/>
            <person name="Witte H."/>
            <person name="Yang S.P."/>
            <person name="Wilson R.K."/>
            <person name="Sommer R.J."/>
        </authorList>
    </citation>
    <scope>NUCLEOTIDE SEQUENCE [LARGE SCALE GENOMIC DNA]</scope>
    <source>
        <strain evidence="4">PS312</strain>
    </source>
</reference>
<dbReference type="PANTHER" id="PTHR14430">
    <property type="entry name" value="RABIN3-RELATED"/>
    <property type="match status" value="1"/>
</dbReference>
<dbReference type="Proteomes" id="UP000005239">
    <property type="component" value="Unassembled WGS sequence"/>
</dbReference>
<dbReference type="GO" id="GO:0005085">
    <property type="term" value="F:guanyl-nucleotide exchange factor activity"/>
    <property type="evidence" value="ECO:0000318"/>
    <property type="project" value="GO_Central"/>
</dbReference>